<keyword evidence="3" id="KW-1185">Reference proteome</keyword>
<name>A0A6J8B0J7_MYTCO</name>
<sequence>MLCKTDAMWFCGKCRIVMEQHAVTDIDIERRCKQIMENFEEKITSLEKTVDNKCNEDRVKVIVREEIKNSNEDMVKMMVKEEVGKLEATGSITEESCNEEKVKAIITEEISKIQKLENTGDGESPNEEVYNTTNTQGRKETVTNVLEEINERKSRENNLIVFGIPEKDEESKEERDIADKEKLNELFKDCKIQLDMENFKTVKRLGKFNKENTK</sequence>
<dbReference type="EMBL" id="CACVKT020002353">
    <property type="protein sequence ID" value="CAC5377385.1"/>
    <property type="molecule type" value="Genomic_DNA"/>
</dbReference>
<reference evidence="2 3" key="1">
    <citation type="submission" date="2020-06" db="EMBL/GenBank/DDBJ databases">
        <authorList>
            <person name="Li R."/>
            <person name="Bekaert M."/>
        </authorList>
    </citation>
    <scope>NUCLEOTIDE SEQUENCE [LARGE SCALE GENOMIC DNA]</scope>
    <source>
        <strain evidence="3">wild</strain>
    </source>
</reference>
<evidence type="ECO:0000313" key="3">
    <source>
        <dbReference type="Proteomes" id="UP000507470"/>
    </source>
</evidence>
<keyword evidence="1" id="KW-0175">Coiled coil</keyword>
<organism evidence="2 3">
    <name type="scientific">Mytilus coruscus</name>
    <name type="common">Sea mussel</name>
    <dbReference type="NCBI Taxonomy" id="42192"/>
    <lineage>
        <taxon>Eukaryota</taxon>
        <taxon>Metazoa</taxon>
        <taxon>Spiralia</taxon>
        <taxon>Lophotrochozoa</taxon>
        <taxon>Mollusca</taxon>
        <taxon>Bivalvia</taxon>
        <taxon>Autobranchia</taxon>
        <taxon>Pteriomorphia</taxon>
        <taxon>Mytilida</taxon>
        <taxon>Mytiloidea</taxon>
        <taxon>Mytilidae</taxon>
        <taxon>Mytilinae</taxon>
        <taxon>Mytilus</taxon>
    </lineage>
</organism>
<dbReference type="AlphaFoldDB" id="A0A6J8B0J7"/>
<dbReference type="Proteomes" id="UP000507470">
    <property type="component" value="Unassembled WGS sequence"/>
</dbReference>
<accession>A0A6J8B0J7</accession>
<evidence type="ECO:0000256" key="1">
    <source>
        <dbReference type="SAM" id="Coils"/>
    </source>
</evidence>
<protein>
    <submittedName>
        <fullName evidence="2">Uncharacterized protein</fullName>
    </submittedName>
</protein>
<gene>
    <name evidence="2" type="ORF">MCOR_13705</name>
</gene>
<proteinExistence type="predicted"/>
<evidence type="ECO:0000313" key="2">
    <source>
        <dbReference type="EMBL" id="CAC5377385.1"/>
    </source>
</evidence>
<feature type="coiled-coil region" evidence="1">
    <location>
        <begin position="29"/>
        <end position="56"/>
    </location>
</feature>
<dbReference type="OrthoDB" id="7480989at2759"/>